<dbReference type="GeneID" id="54991569"/>
<accession>A0A2S1GSW8</accession>
<organism evidence="2 3">
    <name type="scientific">Xanthomonas phage Carpasina</name>
    <dbReference type="NCBI Taxonomy" id="2163636"/>
    <lineage>
        <taxon>Viruses</taxon>
        <taxon>Duplodnaviria</taxon>
        <taxon>Heunggongvirae</taxon>
        <taxon>Uroviricota</taxon>
        <taxon>Caudoviricetes</taxon>
        <taxon>Lindbergviridae</taxon>
        <taxon>Carpasinavirus</taxon>
        <taxon>Carpasinavirus carpasina</taxon>
    </lineage>
</organism>
<evidence type="ECO:0000313" key="3">
    <source>
        <dbReference type="Proteomes" id="UP000246901"/>
    </source>
</evidence>
<evidence type="ECO:0000313" key="2">
    <source>
        <dbReference type="EMBL" id="AWD92481.1"/>
    </source>
</evidence>
<dbReference type="EMBL" id="MH059633">
    <property type="protein sequence ID" value="AWD92481.1"/>
    <property type="molecule type" value="Genomic_DNA"/>
</dbReference>
<feature type="region of interest" description="Disordered" evidence="1">
    <location>
        <begin position="106"/>
        <end position="135"/>
    </location>
</feature>
<proteinExistence type="predicted"/>
<dbReference type="RefSeq" id="YP_009801062.1">
    <property type="nucleotide sequence ID" value="NC_047962.1"/>
</dbReference>
<reference evidence="2 3" key="1">
    <citation type="submission" date="2018-03" db="EMBL/GenBank/DDBJ databases">
        <title>Phage therapy in agriculture - a green tech approach to combat plant pathogenic bacteria.</title>
        <authorList>
            <person name="Carstens A.B."/>
            <person name="Djurhuus A.M."/>
            <person name="Hansen L.H."/>
        </authorList>
    </citation>
    <scope>NUCLEOTIDE SEQUENCE [LARGE SCALE GENOMIC DNA]</scope>
</reference>
<dbReference type="KEGG" id="vg:54991569"/>
<name>A0A2S1GSW8_9CAUD</name>
<evidence type="ECO:0000256" key="1">
    <source>
        <dbReference type="SAM" id="MobiDB-lite"/>
    </source>
</evidence>
<protein>
    <submittedName>
        <fullName evidence="2">Uncharacterized protein</fullName>
    </submittedName>
</protein>
<dbReference type="Proteomes" id="UP000246901">
    <property type="component" value="Segment"/>
</dbReference>
<keyword evidence="3" id="KW-1185">Reference proteome</keyword>
<sequence>MNRNEVATATTSDLVKFYNSKQDAAGQIKKFTNRETAIRRVLTLIDSLAVEGDAADAELVQIQAPEVVEEFTTPAQEEEAPLRDFSPATASFGMTIIAKHVPGLATQEQAPAEAPKKTGKTRLAEQGGSTPKPAVARRSNATGIALSWLDKDVYAARVTRNGVLVSVNGAPAQEFTSTKAAFEALDLPIVKHIRFRMKLKAEGQQAIEHGGNVYKFAII</sequence>